<proteinExistence type="inferred from homology"/>
<feature type="region of interest" description="Disordered" evidence="4">
    <location>
        <begin position="480"/>
        <end position="543"/>
    </location>
</feature>
<evidence type="ECO:0000313" key="5">
    <source>
        <dbReference type="EMBL" id="THH01931.1"/>
    </source>
</evidence>
<dbReference type="AlphaFoldDB" id="A0A4S4KUE6"/>
<keyword evidence="6" id="KW-1185">Reference proteome</keyword>
<evidence type="ECO:0000256" key="4">
    <source>
        <dbReference type="SAM" id="MobiDB-lite"/>
    </source>
</evidence>
<protein>
    <recommendedName>
        <fullName evidence="7">Afadin and alpha-actinin-binding-domain-containing protein</fullName>
    </recommendedName>
</protein>
<accession>A0A4S4KUE6</accession>
<dbReference type="OrthoDB" id="312015at2759"/>
<gene>
    <name evidence="5" type="ORF">EW145_g6830</name>
</gene>
<dbReference type="InterPro" id="IPR021622">
    <property type="entry name" value="Afadin/alpha-actinin-bd"/>
</dbReference>
<feature type="compositionally biased region" description="Low complexity" evidence="4">
    <location>
        <begin position="763"/>
        <end position="773"/>
    </location>
</feature>
<dbReference type="PANTHER" id="PTHR47057">
    <property type="entry name" value="AFADIN/ALPHA-ACTININ-BINDING"/>
    <property type="match status" value="1"/>
</dbReference>
<organism evidence="5 6">
    <name type="scientific">Phellinidium pouzarii</name>
    <dbReference type="NCBI Taxonomy" id="167371"/>
    <lineage>
        <taxon>Eukaryota</taxon>
        <taxon>Fungi</taxon>
        <taxon>Dikarya</taxon>
        <taxon>Basidiomycota</taxon>
        <taxon>Agaricomycotina</taxon>
        <taxon>Agaricomycetes</taxon>
        <taxon>Hymenochaetales</taxon>
        <taxon>Hymenochaetaceae</taxon>
        <taxon>Phellinidium</taxon>
    </lineage>
</organism>
<feature type="region of interest" description="Disordered" evidence="4">
    <location>
        <begin position="728"/>
        <end position="833"/>
    </location>
</feature>
<evidence type="ECO:0000256" key="3">
    <source>
        <dbReference type="SAM" id="Coils"/>
    </source>
</evidence>
<feature type="region of interest" description="Disordered" evidence="4">
    <location>
        <begin position="151"/>
        <end position="178"/>
    </location>
</feature>
<name>A0A4S4KUE6_9AGAM</name>
<feature type="region of interest" description="Disordered" evidence="4">
    <location>
        <begin position="323"/>
        <end position="349"/>
    </location>
</feature>
<evidence type="ECO:0000256" key="2">
    <source>
        <dbReference type="ARBA" id="ARBA00023054"/>
    </source>
</evidence>
<comment type="similarity">
    <text evidence="1">Belongs to the ADIP family.</text>
</comment>
<feature type="compositionally biased region" description="Acidic residues" evidence="4">
    <location>
        <begin position="678"/>
        <end position="692"/>
    </location>
</feature>
<feature type="coiled-coil region" evidence="3">
    <location>
        <begin position="397"/>
        <end position="442"/>
    </location>
</feature>
<feature type="compositionally biased region" description="Basic and acidic residues" evidence="4">
    <location>
        <begin position="330"/>
        <end position="349"/>
    </location>
</feature>
<feature type="region of interest" description="Disordered" evidence="4">
    <location>
        <begin position="678"/>
        <end position="698"/>
    </location>
</feature>
<feature type="compositionally biased region" description="Basic residues" evidence="4">
    <location>
        <begin position="526"/>
        <end position="540"/>
    </location>
</feature>
<dbReference type="Proteomes" id="UP000308199">
    <property type="component" value="Unassembled WGS sequence"/>
</dbReference>
<evidence type="ECO:0008006" key="7">
    <source>
        <dbReference type="Google" id="ProtNLM"/>
    </source>
</evidence>
<dbReference type="PANTHER" id="PTHR47057:SF1">
    <property type="entry name" value="AFADIN_ALPHA-ACTININ-BINDING PROTEIN"/>
    <property type="match status" value="1"/>
</dbReference>
<dbReference type="EMBL" id="SGPK01000568">
    <property type="protein sequence ID" value="THH01931.1"/>
    <property type="molecule type" value="Genomic_DNA"/>
</dbReference>
<sequence length="833" mass="90822">MACTPRKLVHWSGENEVNEFIYGSPYSEASSSDSINETSTLQYINSQLVAHGFAQGAGVSFEGLSKEDADKLVKCMLGMLSQRMEDMMRAEDISTKLRTLSYEHERLSSMHRTTVEKLASAERETNLFKSRFGASNKALQASEAAHKATSAELQRTRTSLQSVRQTSTAELKRREKETEKMIDRWQKISDAQTKLGATSAGLKFKFMHANPVISSKDGDVVNKGPGLLEDALDEAEFARKELLEENTGLKNVVLSAANDLARLAARQKAETSEEDETPQYTASDIFSISAPETASEKFRALLASFRETLAHLGGDYDYYTTTPSGVPPAHADKRTAHRSDSDGQRDDSKEVLRLQNTVLDLRRQLEQAHTQTQSGAYADQAQAIIRRFVNDNDDKTNVHERQVLEKIRKELDHARKKVDEAALTLRDEKEMLEDERQAFLREQRLWRSQMCIPQDDEIPKQTTGLGAYFDAPAEPLEIPFSPVRPLRKAKKLKSPKKSVASPRKPPAKSVAPPRSPAKSVFAVGKVSKKGRGNGTPKKHSGAMLGASTLRPKVIPPMETEVIGFAPMLSTATSSQSLIVPNSFVLPPPSPLTSIPPQPDLLSSTKLLAAPSFDKASEIPSDMQEQSDASLSPAKKHFPVAKPFAQHMIHAYSPARPSPLSRILLMASSPAQGISATEDVEDISPPQTEDDEGNNATGGLYTYGISGSGRVAQAMTLEEELCIEEFTSASDESPLREKNIRLANKSKNGKSSTERSTRDNGRVKAASTKASSSKPAKREIDKENGTVNPGKPASQSVAPVPKPAVIKPLAAGKGGARRVPIGSADAAHIGPGWK</sequence>
<evidence type="ECO:0000256" key="1">
    <source>
        <dbReference type="ARBA" id="ARBA00009291"/>
    </source>
</evidence>
<evidence type="ECO:0000313" key="6">
    <source>
        <dbReference type="Proteomes" id="UP000308199"/>
    </source>
</evidence>
<feature type="compositionally biased region" description="Low complexity" evidence="4">
    <location>
        <begin position="796"/>
        <end position="810"/>
    </location>
</feature>
<dbReference type="Pfam" id="PF11559">
    <property type="entry name" value="ADIP"/>
    <property type="match status" value="1"/>
</dbReference>
<feature type="compositionally biased region" description="Basic and acidic residues" evidence="4">
    <location>
        <begin position="751"/>
        <end position="761"/>
    </location>
</feature>
<feature type="compositionally biased region" description="Polar residues" evidence="4">
    <location>
        <begin position="151"/>
        <end position="169"/>
    </location>
</feature>
<reference evidence="5 6" key="1">
    <citation type="submission" date="2019-02" db="EMBL/GenBank/DDBJ databases">
        <title>Genome sequencing of the rare red list fungi Phellinidium pouzarii.</title>
        <authorList>
            <person name="Buettner E."/>
            <person name="Kellner H."/>
        </authorList>
    </citation>
    <scope>NUCLEOTIDE SEQUENCE [LARGE SCALE GENOMIC DNA]</scope>
    <source>
        <strain evidence="5 6">DSM 108285</strain>
    </source>
</reference>
<keyword evidence="2 3" id="KW-0175">Coiled coil</keyword>
<comment type="caution">
    <text evidence="5">The sequence shown here is derived from an EMBL/GenBank/DDBJ whole genome shotgun (WGS) entry which is preliminary data.</text>
</comment>
<feature type="compositionally biased region" description="Basic residues" evidence="4">
    <location>
        <begin position="485"/>
        <end position="496"/>
    </location>
</feature>